<dbReference type="Proteomes" id="UP001497623">
    <property type="component" value="Unassembled WGS sequence"/>
</dbReference>
<accession>A0AAV2QF95</accession>
<evidence type="ECO:0000313" key="2">
    <source>
        <dbReference type="EMBL" id="CAL4082360.1"/>
    </source>
</evidence>
<organism evidence="2 3">
    <name type="scientific">Meganyctiphanes norvegica</name>
    <name type="common">Northern krill</name>
    <name type="synonym">Thysanopoda norvegica</name>
    <dbReference type="NCBI Taxonomy" id="48144"/>
    <lineage>
        <taxon>Eukaryota</taxon>
        <taxon>Metazoa</taxon>
        <taxon>Ecdysozoa</taxon>
        <taxon>Arthropoda</taxon>
        <taxon>Crustacea</taxon>
        <taxon>Multicrustacea</taxon>
        <taxon>Malacostraca</taxon>
        <taxon>Eumalacostraca</taxon>
        <taxon>Eucarida</taxon>
        <taxon>Euphausiacea</taxon>
        <taxon>Euphausiidae</taxon>
        <taxon>Meganyctiphanes</taxon>
    </lineage>
</organism>
<reference evidence="2 3" key="1">
    <citation type="submission" date="2024-05" db="EMBL/GenBank/DDBJ databases">
        <authorList>
            <person name="Wallberg A."/>
        </authorList>
    </citation>
    <scope>NUCLEOTIDE SEQUENCE [LARGE SCALE GENOMIC DNA]</scope>
</reference>
<keyword evidence="3" id="KW-1185">Reference proteome</keyword>
<sequence length="108" mass="12303">MTVHNSDYEVEMSSETDPDGTDSQNEEYAMDPSTETTQYSYNPYVEIDPADDMPDKYKTIRSGMRGVREEIYVLSSTLSSTYHMSARQIEGSICEVANILFGRNFKPH</sequence>
<name>A0AAV2QF95_MEGNR</name>
<protein>
    <submittedName>
        <fullName evidence="2">Uncharacterized protein</fullName>
    </submittedName>
</protein>
<dbReference type="AlphaFoldDB" id="A0AAV2QF95"/>
<evidence type="ECO:0000256" key="1">
    <source>
        <dbReference type="SAM" id="MobiDB-lite"/>
    </source>
</evidence>
<feature type="region of interest" description="Disordered" evidence="1">
    <location>
        <begin position="1"/>
        <end position="53"/>
    </location>
</feature>
<feature type="non-terminal residue" evidence="2">
    <location>
        <position position="108"/>
    </location>
</feature>
<comment type="caution">
    <text evidence="2">The sequence shown here is derived from an EMBL/GenBank/DDBJ whole genome shotgun (WGS) entry which is preliminary data.</text>
</comment>
<feature type="compositionally biased region" description="Acidic residues" evidence="1">
    <location>
        <begin position="8"/>
        <end position="29"/>
    </location>
</feature>
<gene>
    <name evidence="2" type="ORF">MNOR_LOCUS11872</name>
</gene>
<dbReference type="EMBL" id="CAXKWB010006334">
    <property type="protein sequence ID" value="CAL4082360.1"/>
    <property type="molecule type" value="Genomic_DNA"/>
</dbReference>
<proteinExistence type="predicted"/>
<evidence type="ECO:0000313" key="3">
    <source>
        <dbReference type="Proteomes" id="UP001497623"/>
    </source>
</evidence>